<evidence type="ECO:0000259" key="2">
    <source>
        <dbReference type="Pfam" id="PF00857"/>
    </source>
</evidence>
<protein>
    <submittedName>
        <fullName evidence="3">Isochorismatase</fullName>
        <ecNumber evidence="3">3.3.2.1</ecNumber>
    </submittedName>
</protein>
<evidence type="ECO:0000256" key="1">
    <source>
        <dbReference type="ARBA" id="ARBA00022801"/>
    </source>
</evidence>
<organism evidence="3 4">
    <name type="scientific">Moellerella wisconsensis ATCC 35017</name>
    <dbReference type="NCBI Taxonomy" id="1354267"/>
    <lineage>
        <taxon>Bacteria</taxon>
        <taxon>Pseudomonadati</taxon>
        <taxon>Pseudomonadota</taxon>
        <taxon>Gammaproteobacteria</taxon>
        <taxon>Enterobacterales</taxon>
        <taxon>Morganellaceae</taxon>
        <taxon>Moellerella</taxon>
    </lineage>
</organism>
<dbReference type="CDD" id="cd00431">
    <property type="entry name" value="cysteine_hydrolases"/>
    <property type="match status" value="1"/>
</dbReference>
<keyword evidence="1 3" id="KW-0378">Hydrolase</keyword>
<dbReference type="PANTHER" id="PTHR43540">
    <property type="entry name" value="PEROXYUREIDOACRYLATE/UREIDOACRYLATE AMIDOHYDROLASE-RELATED"/>
    <property type="match status" value="1"/>
</dbReference>
<dbReference type="Proteomes" id="UP000053226">
    <property type="component" value="Unassembled WGS sequence"/>
</dbReference>
<accession>A0A0N0IA06</accession>
<comment type="caution">
    <text evidence="3">The sequence shown here is derived from an EMBL/GenBank/DDBJ whole genome shotgun (WGS) entry which is preliminary data.</text>
</comment>
<dbReference type="EMBL" id="LGAA01000018">
    <property type="protein sequence ID" value="KPD02510.1"/>
    <property type="molecule type" value="Genomic_DNA"/>
</dbReference>
<name>A0A0N0IA06_9GAMM</name>
<dbReference type="GO" id="GO:0008908">
    <property type="term" value="F:isochorismatase activity"/>
    <property type="evidence" value="ECO:0007669"/>
    <property type="project" value="UniProtKB-EC"/>
</dbReference>
<sequence>MSQVLIIIDLIEDIIGEQGLSNSSAAETKTRDIINKSNKTAQYARAHQIPVIWVKVGFSDDYHDIPAGSPMFKNAQKLGALKLSGSGCQWVKGLDVQPQDHIFIKKGVSAFTSNKLDQWLKQHNCQHLVIGGVSSLMAIQSTARLAHDLGYQVTVLEDLCAAANEELHRQSMQALQGMATISCSTEWQQS</sequence>
<reference evidence="3 4" key="1">
    <citation type="submission" date="2015-07" db="EMBL/GenBank/DDBJ databases">
        <title>ATOL: Assembling a taxonomically balanced genome-scale reconstruction of the evolutionary history of the Enterobacteriaceae.</title>
        <authorList>
            <person name="Plunkett G.III."/>
            <person name="Neeno-Eckwall E.C."/>
            <person name="Glasner J.D."/>
            <person name="Perna N.T."/>
        </authorList>
    </citation>
    <scope>NUCLEOTIDE SEQUENCE [LARGE SCALE GENOMIC DNA]</scope>
    <source>
        <strain evidence="3 4">ATCC 35017</strain>
    </source>
</reference>
<dbReference type="RefSeq" id="WP_053908106.1">
    <property type="nucleotide sequence ID" value="NZ_CAWMUS010000018.1"/>
</dbReference>
<proteinExistence type="predicted"/>
<dbReference type="InterPro" id="IPR050272">
    <property type="entry name" value="Isochorismatase-like_hydrls"/>
</dbReference>
<dbReference type="AlphaFoldDB" id="A0A0N0IA06"/>
<evidence type="ECO:0000313" key="4">
    <source>
        <dbReference type="Proteomes" id="UP000053226"/>
    </source>
</evidence>
<dbReference type="EC" id="3.3.2.1" evidence="3"/>
<dbReference type="OrthoDB" id="9807387at2"/>
<dbReference type="SUPFAM" id="SSF52499">
    <property type="entry name" value="Isochorismatase-like hydrolases"/>
    <property type="match status" value="1"/>
</dbReference>
<dbReference type="PANTHER" id="PTHR43540:SF1">
    <property type="entry name" value="ISOCHORISMATASE HYDROLASE"/>
    <property type="match status" value="1"/>
</dbReference>
<gene>
    <name evidence="3" type="ORF">M992_1662</name>
</gene>
<dbReference type="Gene3D" id="3.40.50.850">
    <property type="entry name" value="Isochorismatase-like"/>
    <property type="match status" value="1"/>
</dbReference>
<dbReference type="Pfam" id="PF00857">
    <property type="entry name" value="Isochorismatase"/>
    <property type="match status" value="1"/>
</dbReference>
<dbReference type="InterPro" id="IPR036380">
    <property type="entry name" value="Isochorismatase-like_sf"/>
</dbReference>
<feature type="domain" description="Isochorismatase-like" evidence="2">
    <location>
        <begin position="4"/>
        <end position="183"/>
    </location>
</feature>
<evidence type="ECO:0000313" key="3">
    <source>
        <dbReference type="EMBL" id="KPD02510.1"/>
    </source>
</evidence>
<dbReference type="InterPro" id="IPR000868">
    <property type="entry name" value="Isochorismatase-like_dom"/>
</dbReference>
<keyword evidence="4" id="KW-1185">Reference proteome</keyword>